<dbReference type="EMBL" id="CP133616">
    <property type="protein sequence ID" value="WMV30827.1"/>
    <property type="molecule type" value="Genomic_DNA"/>
</dbReference>
<dbReference type="GO" id="GO:0008270">
    <property type="term" value="F:zinc ion binding"/>
    <property type="evidence" value="ECO:0007669"/>
    <property type="project" value="UniProtKB-KW"/>
</dbReference>
<evidence type="ECO:0000259" key="3">
    <source>
        <dbReference type="PROSITE" id="PS50158"/>
    </source>
</evidence>
<feature type="region of interest" description="Disordered" evidence="2">
    <location>
        <begin position="198"/>
        <end position="220"/>
    </location>
</feature>
<dbReference type="GO" id="GO:0003676">
    <property type="term" value="F:nucleic acid binding"/>
    <property type="evidence" value="ECO:0007669"/>
    <property type="project" value="InterPro"/>
</dbReference>
<dbReference type="PROSITE" id="PS50158">
    <property type="entry name" value="ZF_CCHC"/>
    <property type="match status" value="1"/>
</dbReference>
<feature type="compositionally biased region" description="Basic and acidic residues" evidence="2">
    <location>
        <begin position="210"/>
        <end position="220"/>
    </location>
</feature>
<evidence type="ECO:0000256" key="1">
    <source>
        <dbReference type="PROSITE-ProRule" id="PRU00047"/>
    </source>
</evidence>
<organism evidence="4 5">
    <name type="scientific">Solanum verrucosum</name>
    <dbReference type="NCBI Taxonomy" id="315347"/>
    <lineage>
        <taxon>Eukaryota</taxon>
        <taxon>Viridiplantae</taxon>
        <taxon>Streptophyta</taxon>
        <taxon>Embryophyta</taxon>
        <taxon>Tracheophyta</taxon>
        <taxon>Spermatophyta</taxon>
        <taxon>Magnoliopsida</taxon>
        <taxon>eudicotyledons</taxon>
        <taxon>Gunneridae</taxon>
        <taxon>Pentapetalae</taxon>
        <taxon>asterids</taxon>
        <taxon>lamiids</taxon>
        <taxon>Solanales</taxon>
        <taxon>Solanaceae</taxon>
        <taxon>Solanoideae</taxon>
        <taxon>Solaneae</taxon>
        <taxon>Solanum</taxon>
    </lineage>
</organism>
<protein>
    <recommendedName>
        <fullName evidence="3">CCHC-type domain-containing protein</fullName>
    </recommendedName>
</protein>
<reference evidence="4" key="1">
    <citation type="submission" date="2023-08" db="EMBL/GenBank/DDBJ databases">
        <title>A de novo genome assembly of Solanum verrucosum Schlechtendal, a Mexican diploid species geographically isolated from the other diploid A-genome species in potato relatives.</title>
        <authorList>
            <person name="Hosaka K."/>
        </authorList>
    </citation>
    <scope>NUCLEOTIDE SEQUENCE</scope>
    <source>
        <tissue evidence="4">Young leaves</tissue>
    </source>
</reference>
<keyword evidence="5" id="KW-1185">Reference proteome</keyword>
<dbReference type="AlphaFoldDB" id="A0AAF0QYE3"/>
<keyword evidence="1" id="KW-0863">Zinc-finger</keyword>
<name>A0AAF0QYE3_SOLVR</name>
<feature type="compositionally biased region" description="Polar residues" evidence="2">
    <location>
        <begin position="200"/>
        <end position="209"/>
    </location>
</feature>
<feature type="compositionally biased region" description="Polar residues" evidence="2">
    <location>
        <begin position="30"/>
        <end position="54"/>
    </location>
</feature>
<evidence type="ECO:0000313" key="4">
    <source>
        <dbReference type="EMBL" id="WMV30827.1"/>
    </source>
</evidence>
<evidence type="ECO:0000313" key="5">
    <source>
        <dbReference type="Proteomes" id="UP001234989"/>
    </source>
</evidence>
<gene>
    <name evidence="4" type="ORF">MTR67_024212</name>
</gene>
<dbReference type="InterPro" id="IPR001878">
    <property type="entry name" value="Znf_CCHC"/>
</dbReference>
<feature type="domain" description="CCHC-type" evidence="3">
    <location>
        <begin position="83"/>
        <end position="96"/>
    </location>
</feature>
<proteinExistence type="predicted"/>
<keyword evidence="1" id="KW-0479">Metal-binding</keyword>
<feature type="region of interest" description="Disordered" evidence="2">
    <location>
        <begin position="1"/>
        <end position="55"/>
    </location>
</feature>
<sequence>MKMKKLEERSIGTNWYRLDDDNSSQERFYGQSSSKVPSKINQERVSNPKSQRVSGSGPYVIRPTCARCGKSHDGKCLASMKGCYGCGGSDHKMRDCLILTARGRERKKIRSDALQARGEQECPPNVAPDVHDLDWLEILTLRGVVSLRSLVPVVGSYETLSDVGNVACELELLNENLSNLEVPIGILDRQVEGFRGLTSRYGSPRTNQRGLEEEPKADPKTAHLHDLRMGPTGRRSIHAPWNQVVGQGTNVELQTTTHKPAGRGVTPLTVRESWVVDDVCTSCQGFDHGKDMTISRAYVEKEEDYVEQVVPLQAPPQAPIVPIGEDVSNEKIRYDFQLLTQVRTEIP</sequence>
<keyword evidence="1" id="KW-0862">Zinc</keyword>
<evidence type="ECO:0000256" key="2">
    <source>
        <dbReference type="SAM" id="MobiDB-lite"/>
    </source>
</evidence>
<accession>A0AAF0QYE3</accession>
<feature type="compositionally biased region" description="Basic and acidic residues" evidence="2">
    <location>
        <begin position="1"/>
        <end position="10"/>
    </location>
</feature>
<dbReference type="Proteomes" id="UP001234989">
    <property type="component" value="Chromosome 5"/>
</dbReference>